<sequence length="182" mass="21111">MTKFSISDFFYTLLRFFQISCAFCCCYFSSNSPVYAFTIYTNPHQHFVGIHYFVEIPSKQETSTFLKKNIHIIEKFDDKKYKDIHSKELAGYLFSFVFIYIALPPFLVSCDGLTNGWIFENILKDNSMREHPPLTPAQERTRAWYSCKTWGKALDRKKAAAKKAAKVNTSEKKATKGTTFTE</sequence>
<dbReference type="AlphaFoldDB" id="A0A386B1B6"/>
<proteinExistence type="predicted"/>
<keyword evidence="2" id="KW-1133">Transmembrane helix</keyword>
<reference evidence="3" key="1">
    <citation type="submission" date="2018-07" db="EMBL/GenBank/DDBJ databases">
        <authorList>
            <person name="Quirk P.G."/>
            <person name="Krulwich T.A."/>
        </authorList>
    </citation>
    <scope>NUCLEOTIDE SEQUENCE</scope>
</reference>
<dbReference type="RefSeq" id="YP_009519496.1">
    <property type="nucleotide sequence ID" value="NC_039526.1"/>
</dbReference>
<protein>
    <submittedName>
        <fullName evidence="3">Uncharacterized protein</fullName>
    </submittedName>
</protein>
<reference evidence="3" key="2">
    <citation type="journal article" date="2019" name="Mol. Phylogenet. Evol.">
        <title>Reassessment of the classification of bryopsidales (chlorophyta) based on chloroplast phylogenomic analyses.</title>
        <authorList>
            <person name="Cremen M.C."/>
            <person name="Leliaert F."/>
            <person name="West J."/>
            <person name="Lam D.W."/>
            <person name="Shimada S."/>
            <person name="Lopez-Bautista J.M."/>
            <person name="Verbruggen H."/>
        </authorList>
    </citation>
    <scope>NUCLEOTIDE SEQUENCE</scope>
</reference>
<name>A0A386B1B6_9CHLO</name>
<gene>
    <name evidence="3" type="primary">orf182</name>
</gene>
<keyword evidence="2" id="KW-0472">Membrane</keyword>
<keyword evidence="3" id="KW-0150">Chloroplast</keyword>
<feature type="transmembrane region" description="Helical" evidence="2">
    <location>
        <begin position="89"/>
        <end position="108"/>
    </location>
</feature>
<feature type="region of interest" description="Disordered" evidence="1">
    <location>
        <begin position="162"/>
        <end position="182"/>
    </location>
</feature>
<evidence type="ECO:0000256" key="2">
    <source>
        <dbReference type="SAM" id="Phobius"/>
    </source>
</evidence>
<keyword evidence="3" id="KW-0934">Plastid</keyword>
<geneLocation type="chloroplast" evidence="3"/>
<dbReference type="EMBL" id="MH591110">
    <property type="protein sequence ID" value="AYC65484.1"/>
    <property type="molecule type" value="Genomic_DNA"/>
</dbReference>
<evidence type="ECO:0000256" key="1">
    <source>
        <dbReference type="SAM" id="MobiDB-lite"/>
    </source>
</evidence>
<accession>A0A386B1B6</accession>
<evidence type="ECO:0000313" key="3">
    <source>
        <dbReference type="EMBL" id="AYC65484.1"/>
    </source>
</evidence>
<dbReference type="GeneID" id="38279460"/>
<organism evidence="3">
    <name type="scientific">Rhipiliopsis peltata</name>
    <dbReference type="NCBI Taxonomy" id="2320810"/>
    <lineage>
        <taxon>Eukaryota</taxon>
        <taxon>Viridiplantae</taxon>
        <taxon>Chlorophyta</taxon>
        <taxon>core chlorophytes</taxon>
        <taxon>Ulvophyceae</taxon>
        <taxon>TCBD clade</taxon>
        <taxon>Bryopsidales</taxon>
        <taxon>Halimedineae</taxon>
        <taxon>Halimedaceae</taxon>
        <taxon>Rhipiliopsideae</taxon>
        <taxon>Rhipiliopsis</taxon>
    </lineage>
</organism>
<keyword evidence="2" id="KW-0812">Transmembrane</keyword>